<sequence length="587" mass="68494">MLYIFSFFILLLSQFCLINTKVVTFNRCYEGTKSKKFRDVTAYLGVPYAQPPVGRLRFLPPEALPKNVTLDTNNCFKATTPAKVCFFHRSHKVFSGLEDWELGIADMSEDCLQMDMWVPKRPKGPVIVHIFGISYRISSAPLSFFDGSALASKTGSIVINVHYRTGVLGFAFMSNVRSLVPGNMGLLDQQMALKWIHRNIKYFGGNKDMITLFGYGTGASLATAHLFSDDSKPYFSRIFIASGTILNSWSYTHRKNVESNFIKLIKKMGCFKTMYDDDQMVKCMKGAKAIRLVTEAEKIYNLKQSVFESPFMPIDNDKYFFKRHIENMLDFANYKTNASIVLGVSEHEGSYLMTQYFTGHKYGCGLDYKKGIESNESQCNINEYQHDYIVDLIARDQNLGKGARVMMKLQYKNAGKNLRDETLNLISDIYFNCKYFEFARKFYKYSANPIYFYKLRKRISINPWPQWMGPVQNYEMLYLFGHPYLKPSYYKKKYLSKEKKFSLQVMKTLATFAKKGKLYNSWKNYKPLEMNYADISRALKRREKFKIKQFDKKNCMNIQLLLNKFTSTENKRQYDDYVQNRPKYHHK</sequence>
<dbReference type="GO" id="GO:0003990">
    <property type="term" value="F:acetylcholinesterase activity"/>
    <property type="evidence" value="ECO:0007669"/>
    <property type="project" value="TreeGrafter"/>
</dbReference>
<dbReference type="PANTHER" id="PTHR43918">
    <property type="entry name" value="ACETYLCHOLINESTERASE"/>
    <property type="match status" value="1"/>
</dbReference>
<evidence type="ECO:0000256" key="4">
    <source>
        <dbReference type="SAM" id="SignalP"/>
    </source>
</evidence>
<organism evidence="7">
    <name type="scientific">Strongyloides stercoralis</name>
    <name type="common">Threadworm</name>
    <dbReference type="NCBI Taxonomy" id="6248"/>
    <lineage>
        <taxon>Eukaryota</taxon>
        <taxon>Metazoa</taxon>
        <taxon>Ecdysozoa</taxon>
        <taxon>Nematoda</taxon>
        <taxon>Chromadorea</taxon>
        <taxon>Rhabditida</taxon>
        <taxon>Tylenchina</taxon>
        <taxon>Panagrolaimomorpha</taxon>
        <taxon>Strongyloidoidea</taxon>
        <taxon>Strongyloididae</taxon>
        <taxon>Strongyloides</taxon>
    </lineage>
</organism>
<dbReference type="GO" id="GO:0005615">
    <property type="term" value="C:extracellular space"/>
    <property type="evidence" value="ECO:0007669"/>
    <property type="project" value="TreeGrafter"/>
</dbReference>
<dbReference type="GO" id="GO:0006581">
    <property type="term" value="P:acetylcholine catabolic process"/>
    <property type="evidence" value="ECO:0007669"/>
    <property type="project" value="TreeGrafter"/>
</dbReference>
<evidence type="ECO:0000259" key="5">
    <source>
        <dbReference type="Pfam" id="PF00135"/>
    </source>
</evidence>
<dbReference type="GO" id="GO:0019695">
    <property type="term" value="P:choline metabolic process"/>
    <property type="evidence" value="ECO:0007669"/>
    <property type="project" value="TreeGrafter"/>
</dbReference>
<dbReference type="GO" id="GO:0005886">
    <property type="term" value="C:plasma membrane"/>
    <property type="evidence" value="ECO:0007669"/>
    <property type="project" value="TreeGrafter"/>
</dbReference>
<evidence type="ECO:0000256" key="2">
    <source>
        <dbReference type="ARBA" id="ARBA00022487"/>
    </source>
</evidence>
<keyword evidence="2" id="KW-0719">Serine esterase</keyword>
<evidence type="ECO:0000313" key="6">
    <source>
        <dbReference type="Proteomes" id="UP000035681"/>
    </source>
</evidence>
<dbReference type="Gene3D" id="3.40.50.1820">
    <property type="entry name" value="alpha/beta hydrolase"/>
    <property type="match status" value="1"/>
</dbReference>
<feature type="domain" description="Carboxylesterase type B" evidence="5">
    <location>
        <begin position="33"/>
        <end position="542"/>
    </location>
</feature>
<comment type="similarity">
    <text evidence="1">Belongs to the type-B carboxylesterase/lipase family.</text>
</comment>
<dbReference type="Proteomes" id="UP000035681">
    <property type="component" value="Unplaced"/>
</dbReference>
<feature type="chain" id="PRO_5005328175" evidence="4">
    <location>
        <begin position="21"/>
        <end position="587"/>
    </location>
</feature>
<dbReference type="InterPro" id="IPR050654">
    <property type="entry name" value="AChE-related_enzymes"/>
</dbReference>
<dbReference type="SUPFAM" id="SSF53474">
    <property type="entry name" value="alpha/beta-Hydrolases"/>
    <property type="match status" value="1"/>
</dbReference>
<dbReference type="AlphaFoldDB" id="A0A0K0EJJ3"/>
<accession>A0A0K0EJJ3</accession>
<keyword evidence="4" id="KW-0732">Signal</keyword>
<evidence type="ECO:0000313" key="8">
    <source>
        <dbReference type="WBParaSite" id="TCONS_00005131.p1"/>
    </source>
</evidence>
<dbReference type="STRING" id="6248.A0A0K0EJJ3"/>
<dbReference type="PANTHER" id="PTHR43918:SF15">
    <property type="entry name" value="CARBOXYLIC ESTER HYDROLASE"/>
    <property type="match status" value="1"/>
</dbReference>
<reference evidence="7" key="1">
    <citation type="submission" date="2015-08" db="UniProtKB">
        <authorList>
            <consortium name="WormBaseParasite"/>
        </authorList>
    </citation>
    <scope>IDENTIFICATION</scope>
</reference>
<dbReference type="InterPro" id="IPR002018">
    <property type="entry name" value="CarbesteraseB"/>
</dbReference>
<protein>
    <submittedName>
        <fullName evidence="7 8">COesterase domain-containing protein</fullName>
    </submittedName>
</protein>
<dbReference type="InterPro" id="IPR029058">
    <property type="entry name" value="AB_hydrolase_fold"/>
</dbReference>
<evidence type="ECO:0000256" key="1">
    <source>
        <dbReference type="ARBA" id="ARBA00005964"/>
    </source>
</evidence>
<dbReference type="ESTHER" id="strer-a0a0k0ejj3">
    <property type="family name" value="Cholinesterase-like"/>
</dbReference>
<dbReference type="Pfam" id="PF00135">
    <property type="entry name" value="COesterase"/>
    <property type="match status" value="1"/>
</dbReference>
<evidence type="ECO:0000256" key="3">
    <source>
        <dbReference type="ARBA" id="ARBA00022801"/>
    </source>
</evidence>
<evidence type="ECO:0000313" key="7">
    <source>
        <dbReference type="WBParaSite" id="SSTP_0000963900.1"/>
    </source>
</evidence>
<proteinExistence type="inferred from homology"/>
<keyword evidence="3" id="KW-0378">Hydrolase</keyword>
<feature type="signal peptide" evidence="4">
    <location>
        <begin position="1"/>
        <end position="20"/>
    </location>
</feature>
<keyword evidence="6" id="KW-1185">Reference proteome</keyword>
<dbReference type="WBParaSite" id="TCONS_00005131.p1">
    <property type="protein sequence ID" value="TCONS_00005131.p1"/>
    <property type="gene ID" value="XLOC_003460"/>
</dbReference>
<name>A0A0K0EJJ3_STRER</name>
<dbReference type="WBParaSite" id="SSTP_0000963900.1">
    <property type="protein sequence ID" value="SSTP_0000963900.1"/>
    <property type="gene ID" value="SSTP_0000963900"/>
</dbReference>